<dbReference type="AlphaFoldDB" id="A0AA37HC20"/>
<dbReference type="PANTHER" id="PTHR23222:SF1">
    <property type="entry name" value="PROHIBITIN-2"/>
    <property type="match status" value="1"/>
</dbReference>
<dbReference type="Proteomes" id="UP001055286">
    <property type="component" value="Unassembled WGS sequence"/>
</dbReference>
<dbReference type="InterPro" id="IPR001107">
    <property type="entry name" value="Band_7"/>
</dbReference>
<feature type="transmembrane region" description="Helical" evidence="4">
    <location>
        <begin position="24"/>
        <end position="44"/>
    </location>
</feature>
<comment type="subcellular location">
    <subcellularLocation>
        <location evidence="1">Membrane</location>
        <topology evidence="1">Single-pass membrane protein</topology>
    </subcellularLocation>
</comment>
<comment type="caution">
    <text evidence="6">The sequence shown here is derived from an EMBL/GenBank/DDBJ whole genome shotgun (WGS) entry which is preliminary data.</text>
</comment>
<feature type="domain" description="Band 7" evidence="5">
    <location>
        <begin position="45"/>
        <end position="243"/>
    </location>
</feature>
<dbReference type="SUPFAM" id="SSF117892">
    <property type="entry name" value="Band 7/SPFH domain"/>
    <property type="match status" value="1"/>
</dbReference>
<name>A0AA37HC20_9HYPH</name>
<dbReference type="GO" id="GO:0016020">
    <property type="term" value="C:membrane"/>
    <property type="evidence" value="ECO:0007669"/>
    <property type="project" value="UniProtKB-SubCell"/>
</dbReference>
<protein>
    <recommendedName>
        <fullName evidence="5">Band 7 domain-containing protein</fullName>
    </recommendedName>
</protein>
<keyword evidence="7" id="KW-1185">Reference proteome</keyword>
<evidence type="ECO:0000256" key="4">
    <source>
        <dbReference type="SAM" id="Phobius"/>
    </source>
</evidence>
<dbReference type="Pfam" id="PF01145">
    <property type="entry name" value="Band_7"/>
    <property type="match status" value="1"/>
</dbReference>
<sequence length="474" mass="51759">MSIERVEAEPRPRRRFRLPRRRDALLGLLVVLICAVFLAPYVVVTVPAGSAGVIWHRFSGGTDTRKVLPEGIALIWPWDRVYLYDTRLQSHSLDIVALTRDGLNVTIALTFRWFVDRDNLGYLHKLVGPDYLKLLLIPEVNASTRREFGKFQTTDFYNAGREVMAREVYTGVVDPGRPNFIYARNERELDRESRQGRPDAEAEIRDRLIEMTDILVRDIILPPRITGAIQSKIEQEQLVKEMRFRVEREQYESERKVIEANGIKQFQEIVQAGISEAYLKWRGIEATVMLATSPNAKTVVIGGNGGLPLILNTGDAATPQGPSAPGPQARIPQGPVSSGPTPAAGDAPPLEGANAYEGSVDVSRPELKNQQPSPYSLGAPLPAPTGAWSHDLTLGLRTIPSTDPDAPALRQSAPQAVPAPVPAGGIPLLSSPAGTGGGGTFWTRMRDLLSYTGWFGGPGNSEAKGEVKGGTPNR</sequence>
<proteinExistence type="predicted"/>
<keyword evidence="2 4" id="KW-0472">Membrane</keyword>
<dbReference type="EMBL" id="BPQJ01000010">
    <property type="protein sequence ID" value="GJD62475.1"/>
    <property type="molecule type" value="Genomic_DNA"/>
</dbReference>
<evidence type="ECO:0000256" key="3">
    <source>
        <dbReference type="SAM" id="MobiDB-lite"/>
    </source>
</evidence>
<dbReference type="GO" id="GO:0007005">
    <property type="term" value="P:mitochondrion organization"/>
    <property type="evidence" value="ECO:0007669"/>
    <property type="project" value="TreeGrafter"/>
</dbReference>
<evidence type="ECO:0000313" key="6">
    <source>
        <dbReference type="EMBL" id="GJD62475.1"/>
    </source>
</evidence>
<reference evidence="6" key="1">
    <citation type="journal article" date="2016" name="Front. Microbiol.">
        <title>Genome Sequence of the Piezophilic, Mesophilic Sulfate-Reducing Bacterium Desulfovibrio indicus J2T.</title>
        <authorList>
            <person name="Cao J."/>
            <person name="Maignien L."/>
            <person name="Shao Z."/>
            <person name="Alain K."/>
            <person name="Jebbar M."/>
        </authorList>
    </citation>
    <scope>NUCLEOTIDE SEQUENCE</scope>
    <source>
        <strain evidence="6">JCM 32048</strain>
    </source>
</reference>
<evidence type="ECO:0000256" key="2">
    <source>
        <dbReference type="ARBA" id="ARBA00023136"/>
    </source>
</evidence>
<dbReference type="InterPro" id="IPR036013">
    <property type="entry name" value="Band_7/SPFH_dom_sf"/>
</dbReference>
<evidence type="ECO:0000256" key="1">
    <source>
        <dbReference type="ARBA" id="ARBA00004167"/>
    </source>
</evidence>
<gene>
    <name evidence="6" type="ORF">MPEAHAMD_2628</name>
</gene>
<evidence type="ECO:0000313" key="7">
    <source>
        <dbReference type="Proteomes" id="UP001055286"/>
    </source>
</evidence>
<keyword evidence="4" id="KW-1133">Transmembrane helix</keyword>
<feature type="region of interest" description="Disordered" evidence="3">
    <location>
        <begin position="312"/>
        <end position="356"/>
    </location>
</feature>
<organism evidence="6 7">
    <name type="scientific">Methylobacterium frigidaeris</name>
    <dbReference type="NCBI Taxonomy" id="2038277"/>
    <lineage>
        <taxon>Bacteria</taxon>
        <taxon>Pseudomonadati</taxon>
        <taxon>Pseudomonadota</taxon>
        <taxon>Alphaproteobacteria</taxon>
        <taxon>Hyphomicrobiales</taxon>
        <taxon>Methylobacteriaceae</taxon>
        <taxon>Methylobacterium</taxon>
    </lineage>
</organism>
<dbReference type="InterPro" id="IPR000163">
    <property type="entry name" value="Prohibitin"/>
</dbReference>
<evidence type="ECO:0000259" key="5">
    <source>
        <dbReference type="Pfam" id="PF01145"/>
    </source>
</evidence>
<reference evidence="6" key="2">
    <citation type="submission" date="2021-08" db="EMBL/GenBank/DDBJ databases">
        <authorList>
            <person name="Tani A."/>
            <person name="Ola A."/>
            <person name="Ogura Y."/>
            <person name="Katsura K."/>
            <person name="Hayashi T."/>
        </authorList>
    </citation>
    <scope>NUCLEOTIDE SEQUENCE</scope>
    <source>
        <strain evidence="6">JCM 32048</strain>
    </source>
</reference>
<keyword evidence="4" id="KW-0812">Transmembrane</keyword>
<accession>A0AA37HC20</accession>
<dbReference type="CDD" id="cd03401">
    <property type="entry name" value="SPFH_prohibitin"/>
    <property type="match status" value="1"/>
</dbReference>
<dbReference type="PANTHER" id="PTHR23222">
    <property type="entry name" value="PROHIBITIN"/>
    <property type="match status" value="1"/>
</dbReference>
<dbReference type="RefSeq" id="WP_238191121.1">
    <property type="nucleotide sequence ID" value="NZ_BPQJ01000010.1"/>
</dbReference>
<feature type="region of interest" description="Disordered" evidence="3">
    <location>
        <begin position="453"/>
        <end position="474"/>
    </location>
</feature>